<keyword evidence="2" id="KW-1185">Reference proteome</keyword>
<reference evidence="3" key="1">
    <citation type="submission" date="2017-02" db="UniProtKB">
        <authorList>
            <consortium name="WormBaseParasite"/>
        </authorList>
    </citation>
    <scope>IDENTIFICATION</scope>
</reference>
<dbReference type="WBParaSite" id="SPAL_0001249500.1">
    <property type="protein sequence ID" value="SPAL_0001249500.1"/>
    <property type="gene ID" value="SPAL_0001249500"/>
</dbReference>
<accession>A0A0N5C3E4</accession>
<protein>
    <submittedName>
        <fullName evidence="3">Inhibitor_I29 domain-containing protein</fullName>
    </submittedName>
</protein>
<feature type="chain" id="PRO_5005895284" evidence="1">
    <location>
        <begin position="24"/>
        <end position="104"/>
    </location>
</feature>
<organism evidence="2 3">
    <name type="scientific">Strongyloides papillosus</name>
    <name type="common">Intestinal threadworm</name>
    <dbReference type="NCBI Taxonomy" id="174720"/>
    <lineage>
        <taxon>Eukaryota</taxon>
        <taxon>Metazoa</taxon>
        <taxon>Ecdysozoa</taxon>
        <taxon>Nematoda</taxon>
        <taxon>Chromadorea</taxon>
        <taxon>Rhabditida</taxon>
        <taxon>Tylenchina</taxon>
        <taxon>Panagrolaimomorpha</taxon>
        <taxon>Strongyloidoidea</taxon>
        <taxon>Strongyloididae</taxon>
        <taxon>Strongyloides</taxon>
    </lineage>
</organism>
<evidence type="ECO:0000313" key="2">
    <source>
        <dbReference type="Proteomes" id="UP000046392"/>
    </source>
</evidence>
<keyword evidence="1" id="KW-0732">Signal</keyword>
<dbReference type="AlphaFoldDB" id="A0A0N5C3E4"/>
<sequence>MSFKLYLPIIVVLLVAFSLNCYAEYEDFFASYSQVVTTRKPTTSIDIEGLERVFPGFKDWWYEYMDVKREAPVFEDSLVDNLKKRSNIDKKLVPTHESNLRSDE</sequence>
<evidence type="ECO:0000256" key="1">
    <source>
        <dbReference type="SAM" id="SignalP"/>
    </source>
</evidence>
<proteinExistence type="predicted"/>
<evidence type="ECO:0000313" key="3">
    <source>
        <dbReference type="WBParaSite" id="SPAL_0001249500.1"/>
    </source>
</evidence>
<dbReference type="Proteomes" id="UP000046392">
    <property type="component" value="Unplaced"/>
</dbReference>
<name>A0A0N5C3E4_STREA</name>
<feature type="signal peptide" evidence="1">
    <location>
        <begin position="1"/>
        <end position="23"/>
    </location>
</feature>